<name>A0A914HX96_GLORO</name>
<keyword evidence="2" id="KW-1185">Reference proteome</keyword>
<organism evidence="2 3">
    <name type="scientific">Globodera rostochiensis</name>
    <name type="common">Golden nematode worm</name>
    <name type="synonym">Heterodera rostochiensis</name>
    <dbReference type="NCBI Taxonomy" id="31243"/>
    <lineage>
        <taxon>Eukaryota</taxon>
        <taxon>Metazoa</taxon>
        <taxon>Ecdysozoa</taxon>
        <taxon>Nematoda</taxon>
        <taxon>Chromadorea</taxon>
        <taxon>Rhabditida</taxon>
        <taxon>Tylenchina</taxon>
        <taxon>Tylenchomorpha</taxon>
        <taxon>Tylenchoidea</taxon>
        <taxon>Heteroderidae</taxon>
        <taxon>Heteroderinae</taxon>
        <taxon>Globodera</taxon>
    </lineage>
</organism>
<feature type="signal peptide" evidence="1">
    <location>
        <begin position="1"/>
        <end position="24"/>
    </location>
</feature>
<protein>
    <submittedName>
        <fullName evidence="3">Uncharacterized protein</fullName>
    </submittedName>
</protein>
<evidence type="ECO:0000313" key="3">
    <source>
        <dbReference type="WBParaSite" id="Gr19_v10_g5506.t1"/>
    </source>
</evidence>
<feature type="chain" id="PRO_5037792485" evidence="1">
    <location>
        <begin position="25"/>
        <end position="241"/>
    </location>
</feature>
<accession>A0A914HX96</accession>
<sequence>MNNSLQFNCFLFVLIFNAFPYGEFIELFVKPANFRYKIQLHCPLDEFTRIDIGTALQKANEEKAIFDIPFSLLEYCFEQKLTVRIFKFVENNESDTNGPPNSNFEFIKKFALRSTEANKVKAMVLDVSEGMNLPISLGQSPAEYYFTVIIKCQQLEDQNANKKMVIFATAISSTSQIESMNIGNMDQLEKCQGDTLQIEVSKGAKWKLMTMLASEFRAKLGECLHLNFKEMLFLDDANAIS</sequence>
<dbReference type="WBParaSite" id="Gr19_v10_g5506.t1">
    <property type="protein sequence ID" value="Gr19_v10_g5506.t1"/>
    <property type="gene ID" value="Gr19_v10_g5506"/>
</dbReference>
<reference evidence="3" key="1">
    <citation type="submission" date="2022-11" db="UniProtKB">
        <authorList>
            <consortium name="WormBaseParasite"/>
        </authorList>
    </citation>
    <scope>IDENTIFICATION</scope>
</reference>
<proteinExistence type="predicted"/>
<dbReference type="Proteomes" id="UP000887572">
    <property type="component" value="Unplaced"/>
</dbReference>
<keyword evidence="1" id="KW-0732">Signal</keyword>
<dbReference type="AlphaFoldDB" id="A0A914HX96"/>
<evidence type="ECO:0000313" key="2">
    <source>
        <dbReference type="Proteomes" id="UP000887572"/>
    </source>
</evidence>
<evidence type="ECO:0000256" key="1">
    <source>
        <dbReference type="SAM" id="SignalP"/>
    </source>
</evidence>